<dbReference type="Gene3D" id="1.25.40.20">
    <property type="entry name" value="Ankyrin repeat-containing domain"/>
    <property type="match status" value="1"/>
</dbReference>
<evidence type="ECO:0000256" key="3">
    <source>
        <dbReference type="PROSITE-ProRule" id="PRU00023"/>
    </source>
</evidence>
<feature type="repeat" description="ANK" evidence="3">
    <location>
        <begin position="130"/>
        <end position="158"/>
    </location>
</feature>
<keyword evidence="1" id="KW-0677">Repeat</keyword>
<evidence type="ECO:0000313" key="6">
    <source>
        <dbReference type="RefSeq" id="XP_033569244.1"/>
    </source>
</evidence>
<dbReference type="InterPro" id="IPR036770">
    <property type="entry name" value="Ankyrin_rpt-contain_sf"/>
</dbReference>
<evidence type="ECO:0000256" key="2">
    <source>
        <dbReference type="ARBA" id="ARBA00023043"/>
    </source>
</evidence>
<dbReference type="GeneID" id="54457140"/>
<dbReference type="PROSITE" id="PS50088">
    <property type="entry name" value="ANK_REPEAT"/>
    <property type="match status" value="4"/>
</dbReference>
<reference evidence="6" key="3">
    <citation type="submission" date="2025-04" db="UniProtKB">
        <authorList>
            <consortium name="RefSeq"/>
        </authorList>
    </citation>
    <scope>IDENTIFICATION</scope>
    <source>
        <strain evidence="6">CBS 304.34</strain>
    </source>
</reference>
<dbReference type="PROSITE" id="PS50297">
    <property type="entry name" value="ANK_REP_REGION"/>
    <property type="match status" value="4"/>
</dbReference>
<accession>A0A6A6Y0V9</accession>
<dbReference type="RefSeq" id="XP_033569244.1">
    <property type="nucleotide sequence ID" value="XM_033716247.1"/>
</dbReference>
<name>A0A6A6Y0V9_9PEZI</name>
<reference evidence="4 6" key="1">
    <citation type="journal article" date="2020" name="Stud. Mycol.">
        <title>101 Dothideomycetes genomes: a test case for predicting lifestyles and emergence of pathogens.</title>
        <authorList>
            <person name="Haridas S."/>
            <person name="Albert R."/>
            <person name="Binder M."/>
            <person name="Bloem J."/>
            <person name="Labutti K."/>
            <person name="Salamov A."/>
            <person name="Andreopoulos B."/>
            <person name="Baker S."/>
            <person name="Barry K."/>
            <person name="Bills G."/>
            <person name="Bluhm B."/>
            <person name="Cannon C."/>
            <person name="Castanera R."/>
            <person name="Culley D."/>
            <person name="Daum C."/>
            <person name="Ezra D."/>
            <person name="Gonzalez J."/>
            <person name="Henrissat B."/>
            <person name="Kuo A."/>
            <person name="Liang C."/>
            <person name="Lipzen A."/>
            <person name="Lutzoni F."/>
            <person name="Magnuson J."/>
            <person name="Mondo S."/>
            <person name="Nolan M."/>
            <person name="Ohm R."/>
            <person name="Pangilinan J."/>
            <person name="Park H.-J."/>
            <person name="Ramirez L."/>
            <person name="Alfaro M."/>
            <person name="Sun H."/>
            <person name="Tritt A."/>
            <person name="Yoshinaga Y."/>
            <person name="Zwiers L.-H."/>
            <person name="Turgeon B."/>
            <person name="Goodwin S."/>
            <person name="Spatafora J."/>
            <person name="Crous P."/>
            <person name="Grigoriev I."/>
        </authorList>
    </citation>
    <scope>NUCLEOTIDE SEQUENCE</scope>
    <source>
        <strain evidence="4 6">CBS 304.34</strain>
    </source>
</reference>
<feature type="repeat" description="ANK" evidence="3">
    <location>
        <begin position="165"/>
        <end position="197"/>
    </location>
</feature>
<feature type="repeat" description="ANK" evidence="3">
    <location>
        <begin position="200"/>
        <end position="232"/>
    </location>
</feature>
<keyword evidence="2 3" id="KW-0040">ANK repeat</keyword>
<proteinExistence type="predicted"/>
<dbReference type="SMART" id="SM00248">
    <property type="entry name" value="ANK"/>
    <property type="match status" value="6"/>
</dbReference>
<dbReference type="PANTHER" id="PTHR24173">
    <property type="entry name" value="ANKYRIN REPEAT CONTAINING"/>
    <property type="match status" value="1"/>
</dbReference>
<dbReference type="Pfam" id="PF12796">
    <property type="entry name" value="Ank_2"/>
    <property type="match status" value="2"/>
</dbReference>
<dbReference type="OrthoDB" id="539213at2759"/>
<dbReference type="Proteomes" id="UP000504636">
    <property type="component" value="Unplaced"/>
</dbReference>
<evidence type="ECO:0000313" key="4">
    <source>
        <dbReference type="EMBL" id="KAF2802280.1"/>
    </source>
</evidence>
<reference evidence="6" key="2">
    <citation type="submission" date="2020-04" db="EMBL/GenBank/DDBJ databases">
        <authorList>
            <consortium name="NCBI Genome Project"/>
        </authorList>
    </citation>
    <scope>NUCLEOTIDE SEQUENCE</scope>
    <source>
        <strain evidence="6">CBS 304.34</strain>
    </source>
</reference>
<dbReference type="PANTHER" id="PTHR24173:SF74">
    <property type="entry name" value="ANKYRIN REPEAT DOMAIN-CONTAINING PROTEIN 16"/>
    <property type="match status" value="1"/>
</dbReference>
<evidence type="ECO:0000256" key="1">
    <source>
        <dbReference type="ARBA" id="ARBA00022737"/>
    </source>
</evidence>
<dbReference type="InterPro" id="IPR002110">
    <property type="entry name" value="Ankyrin_rpt"/>
</dbReference>
<dbReference type="EMBL" id="MU003724">
    <property type="protein sequence ID" value="KAF2802280.1"/>
    <property type="molecule type" value="Genomic_DNA"/>
</dbReference>
<evidence type="ECO:0000313" key="5">
    <source>
        <dbReference type="Proteomes" id="UP000504636"/>
    </source>
</evidence>
<sequence>MIQYLLHLGADPSEDMALISAVSAGTEILQQLLNVASARKPLCSKVYFNFALQEAIRSSDISAATLLILAGAEPNKICRQSLRYQPYENFRCGISCFGIAVESDETPHSEMTKLLLDAGADPNAVVKYKPKMTALMMAISSQNLSVVKLLLDRGAAVNGGVNFGFTRTPLQLAAEVGNIDIIQDLLNCSADVNAAPHDRCGATALQFAAIGGHVGIAKLLLNHWAGVNAPPAKIGGRTALEASAEHGRLDMLQFLIDSGAGLIDQGQEQYERAVELAKENGHMAASRLLERSHVLCSTHVWQNNFACQDSSSSIGWTS</sequence>
<protein>
    <submittedName>
        <fullName evidence="4 6">Ankyrin</fullName>
    </submittedName>
</protein>
<feature type="repeat" description="ANK" evidence="3">
    <location>
        <begin position="235"/>
        <end position="267"/>
    </location>
</feature>
<dbReference type="AlphaFoldDB" id="A0A6A6Y0V9"/>
<organism evidence="4">
    <name type="scientific">Mytilinidion resinicola</name>
    <dbReference type="NCBI Taxonomy" id="574789"/>
    <lineage>
        <taxon>Eukaryota</taxon>
        <taxon>Fungi</taxon>
        <taxon>Dikarya</taxon>
        <taxon>Ascomycota</taxon>
        <taxon>Pezizomycotina</taxon>
        <taxon>Dothideomycetes</taxon>
        <taxon>Pleosporomycetidae</taxon>
        <taxon>Mytilinidiales</taxon>
        <taxon>Mytilinidiaceae</taxon>
        <taxon>Mytilinidion</taxon>
    </lineage>
</organism>
<keyword evidence="5" id="KW-1185">Reference proteome</keyword>
<dbReference type="SUPFAM" id="SSF48403">
    <property type="entry name" value="Ankyrin repeat"/>
    <property type="match status" value="2"/>
</dbReference>
<gene>
    <name evidence="4 6" type="ORF">BDZ99DRAFT_401707</name>
</gene>